<evidence type="ECO:0000313" key="3">
    <source>
        <dbReference type="EMBL" id="OLU46963.1"/>
    </source>
</evidence>
<dbReference type="OrthoDB" id="5984at2"/>
<name>A0A1U7NNQ0_9FIRM</name>
<evidence type="ECO:0000256" key="1">
    <source>
        <dbReference type="ARBA" id="ARBA00023004"/>
    </source>
</evidence>
<protein>
    <submittedName>
        <fullName evidence="3">Ferrous iron transport protein A</fullName>
    </submittedName>
</protein>
<keyword evidence="1" id="KW-0408">Iron</keyword>
<dbReference type="PANTHER" id="PTHR43151">
    <property type="entry name" value="FEOA FAMILY PROTEIN"/>
    <property type="match status" value="1"/>
</dbReference>
<proteinExistence type="predicted"/>
<dbReference type="InterPro" id="IPR053184">
    <property type="entry name" value="FeoA-like"/>
</dbReference>
<dbReference type="AlphaFoldDB" id="A0A1U7NNQ0"/>
<feature type="domain" description="Ferrous iron transporter FeoA-like" evidence="2">
    <location>
        <begin position="1"/>
        <end position="71"/>
    </location>
</feature>
<dbReference type="SMART" id="SM00899">
    <property type="entry name" value="FeoA"/>
    <property type="match status" value="1"/>
</dbReference>
<keyword evidence="4" id="KW-1185">Reference proteome</keyword>
<organism evidence="3 4">
    <name type="scientific">Dubosiella newyorkensis</name>
    <dbReference type="NCBI Taxonomy" id="1862672"/>
    <lineage>
        <taxon>Bacteria</taxon>
        <taxon>Bacillati</taxon>
        <taxon>Bacillota</taxon>
        <taxon>Erysipelotrichia</taxon>
        <taxon>Erysipelotrichales</taxon>
        <taxon>Erysipelotrichaceae</taxon>
        <taxon>Dubosiella</taxon>
    </lineage>
</organism>
<dbReference type="SUPFAM" id="SSF50037">
    <property type="entry name" value="C-terminal domain of transcriptional repressors"/>
    <property type="match status" value="1"/>
</dbReference>
<comment type="caution">
    <text evidence="3">The sequence shown here is derived from an EMBL/GenBank/DDBJ whole genome shotgun (WGS) entry which is preliminary data.</text>
</comment>
<evidence type="ECO:0000259" key="2">
    <source>
        <dbReference type="SMART" id="SM00899"/>
    </source>
</evidence>
<dbReference type="RefSeq" id="WP_076341003.1">
    <property type="nucleotide sequence ID" value="NZ_CAOQIG010000031.1"/>
</dbReference>
<gene>
    <name evidence="3" type="ORF">BO225_04050</name>
</gene>
<dbReference type="InterPro" id="IPR038157">
    <property type="entry name" value="FeoA_core_dom"/>
</dbReference>
<dbReference type="Gene3D" id="2.30.30.90">
    <property type="match status" value="1"/>
</dbReference>
<dbReference type="Pfam" id="PF04023">
    <property type="entry name" value="FeoA"/>
    <property type="match status" value="1"/>
</dbReference>
<reference evidence="3 4" key="1">
    <citation type="submission" date="2016-11" db="EMBL/GenBank/DDBJ databases">
        <title>Description of two novel members of the family Erysipelotrichaceae: Ileibacterium lipovorans gen. nov., sp. nov. and Dubosiella newyorkensis, gen. nov., sp. nov.</title>
        <authorList>
            <person name="Cox L.M."/>
            <person name="Sohn J."/>
            <person name="Tyrrell K.L."/>
            <person name="Citron D.M."/>
            <person name="Lawson P.A."/>
            <person name="Patel N.B."/>
            <person name="Iizumi T."/>
            <person name="Perez-Perez G.I."/>
            <person name="Goldstein E.J."/>
            <person name="Blaser M.J."/>
        </authorList>
    </citation>
    <scope>NUCLEOTIDE SEQUENCE [LARGE SCALE GENOMIC DNA]</scope>
    <source>
        <strain evidence="3 4">NYU-BL-A4</strain>
    </source>
</reference>
<dbReference type="InterPro" id="IPR008988">
    <property type="entry name" value="Transcriptional_repressor_C"/>
</dbReference>
<accession>A0A1U7NNQ0</accession>
<evidence type="ECO:0000313" key="4">
    <source>
        <dbReference type="Proteomes" id="UP000186705"/>
    </source>
</evidence>
<dbReference type="InterPro" id="IPR007167">
    <property type="entry name" value="Fe-transptr_FeoA-like"/>
</dbReference>
<dbReference type="STRING" id="1862672.BO225_04050"/>
<dbReference type="EMBL" id="MPKA01000056">
    <property type="protein sequence ID" value="OLU46963.1"/>
    <property type="molecule type" value="Genomic_DNA"/>
</dbReference>
<sequence length="74" mass="8261">MPLSFCKVDVVYPIEKITGKDSMRTHLRNLGIVEGESIVIKNAIQKNLIVEIKGIRIALDATLAQRIMVGKEIQ</sequence>
<dbReference type="PANTHER" id="PTHR43151:SF1">
    <property type="entry name" value="SSR2333 PROTEIN"/>
    <property type="match status" value="1"/>
</dbReference>
<dbReference type="Proteomes" id="UP000186705">
    <property type="component" value="Unassembled WGS sequence"/>
</dbReference>
<dbReference type="GO" id="GO:0046914">
    <property type="term" value="F:transition metal ion binding"/>
    <property type="evidence" value="ECO:0007669"/>
    <property type="project" value="InterPro"/>
</dbReference>
<dbReference type="GeneID" id="78275121"/>